<name>A0A803PUD4_CANSA</name>
<reference evidence="1" key="1">
    <citation type="submission" date="2018-11" db="EMBL/GenBank/DDBJ databases">
        <authorList>
            <person name="Grassa J C."/>
        </authorList>
    </citation>
    <scope>NUCLEOTIDE SEQUENCE [LARGE SCALE GENOMIC DNA]</scope>
</reference>
<evidence type="ECO:0000313" key="2">
    <source>
        <dbReference type="Proteomes" id="UP000596661"/>
    </source>
</evidence>
<organism evidence="1 2">
    <name type="scientific">Cannabis sativa</name>
    <name type="common">Hemp</name>
    <name type="synonym">Marijuana</name>
    <dbReference type="NCBI Taxonomy" id="3483"/>
    <lineage>
        <taxon>Eukaryota</taxon>
        <taxon>Viridiplantae</taxon>
        <taxon>Streptophyta</taxon>
        <taxon>Embryophyta</taxon>
        <taxon>Tracheophyta</taxon>
        <taxon>Spermatophyta</taxon>
        <taxon>Magnoliopsida</taxon>
        <taxon>eudicotyledons</taxon>
        <taxon>Gunneridae</taxon>
        <taxon>Pentapetalae</taxon>
        <taxon>rosids</taxon>
        <taxon>fabids</taxon>
        <taxon>Rosales</taxon>
        <taxon>Cannabaceae</taxon>
        <taxon>Cannabis</taxon>
    </lineage>
</organism>
<dbReference type="EMBL" id="UZAU01000606">
    <property type="status" value="NOT_ANNOTATED_CDS"/>
    <property type="molecule type" value="Genomic_DNA"/>
</dbReference>
<reference evidence="1" key="2">
    <citation type="submission" date="2021-03" db="UniProtKB">
        <authorList>
            <consortium name="EnsemblPlants"/>
        </authorList>
    </citation>
    <scope>IDENTIFICATION</scope>
</reference>
<proteinExistence type="predicted"/>
<sequence length="152" mass="17506">MSDSFHSTSTKMAIRVIESFFVEKIESTWKYMIEGFLGKMLDFWRNFKEERDSVLNRIKLVEKSGMCDIGNSFWGCDWNIFTSANLPKKAFSHKVSSMKKTSPGNGGIVTFWGVKKIRIFEIPRFKKQMEERGRVSPNFPSLLGEKGMVMVG</sequence>
<dbReference type="EnsemblPlants" id="evm.model.06.1416">
    <property type="protein sequence ID" value="cds.evm.model.06.1416"/>
    <property type="gene ID" value="evm.TU.06.1416"/>
</dbReference>
<accession>A0A803PUD4</accession>
<dbReference type="Proteomes" id="UP000596661">
    <property type="component" value="Chromosome 6"/>
</dbReference>
<evidence type="ECO:0000313" key="1">
    <source>
        <dbReference type="EnsemblPlants" id="cds.evm.model.06.1416"/>
    </source>
</evidence>
<dbReference type="Gramene" id="evm.model.06.1416">
    <property type="protein sequence ID" value="cds.evm.model.06.1416"/>
    <property type="gene ID" value="evm.TU.06.1416"/>
</dbReference>
<protein>
    <submittedName>
        <fullName evidence="1">Uncharacterized protein</fullName>
    </submittedName>
</protein>
<dbReference type="AlphaFoldDB" id="A0A803PUD4"/>
<keyword evidence="2" id="KW-1185">Reference proteome</keyword>